<keyword evidence="4" id="KW-1185">Reference proteome</keyword>
<reference evidence="3" key="1">
    <citation type="journal article" date="2014" name="Int. J. Syst. Evol. Microbiol.">
        <title>Complete genome sequence of Corynebacterium casei LMG S-19264T (=DSM 44701T), isolated from a smear-ripened cheese.</title>
        <authorList>
            <consortium name="US DOE Joint Genome Institute (JGI-PGF)"/>
            <person name="Walter F."/>
            <person name="Albersmeier A."/>
            <person name="Kalinowski J."/>
            <person name="Ruckert C."/>
        </authorList>
    </citation>
    <scope>NUCLEOTIDE SEQUENCE</scope>
    <source>
        <strain evidence="3">CGMCC 1.6333</strain>
    </source>
</reference>
<dbReference type="Pfam" id="PF13419">
    <property type="entry name" value="HAD_2"/>
    <property type="match status" value="1"/>
</dbReference>
<dbReference type="InterPro" id="IPR050155">
    <property type="entry name" value="HAD-like_hydrolase_sf"/>
</dbReference>
<dbReference type="GO" id="GO:0006281">
    <property type="term" value="P:DNA repair"/>
    <property type="evidence" value="ECO:0007669"/>
    <property type="project" value="TreeGrafter"/>
</dbReference>
<name>A0A917TUP0_9BACI</name>
<dbReference type="SFLD" id="SFLDG01129">
    <property type="entry name" value="C1.5:_HAD__Beta-PGM__Phosphata"/>
    <property type="match status" value="1"/>
</dbReference>
<dbReference type="EMBL" id="BMLG01000017">
    <property type="protein sequence ID" value="GGM38232.1"/>
    <property type="molecule type" value="Genomic_DNA"/>
</dbReference>
<dbReference type="Gene3D" id="3.40.50.1000">
    <property type="entry name" value="HAD superfamily/HAD-like"/>
    <property type="match status" value="1"/>
</dbReference>
<dbReference type="PANTHER" id="PTHR43434:SF1">
    <property type="entry name" value="PHOSPHOGLYCOLATE PHOSPHATASE"/>
    <property type="match status" value="1"/>
</dbReference>
<proteinExistence type="predicted"/>
<dbReference type="InterPro" id="IPR041492">
    <property type="entry name" value="HAD_2"/>
</dbReference>
<dbReference type="RefSeq" id="WP_117156405.1">
    <property type="nucleotide sequence ID" value="NZ_BMLG01000017.1"/>
</dbReference>
<dbReference type="SFLD" id="SFLDS00003">
    <property type="entry name" value="Haloacid_Dehalogenase"/>
    <property type="match status" value="1"/>
</dbReference>
<dbReference type="AlphaFoldDB" id="A0A917TUP0"/>
<dbReference type="SUPFAM" id="SSF56784">
    <property type="entry name" value="HAD-like"/>
    <property type="match status" value="1"/>
</dbReference>
<sequence>MDSIIFDLDGTLWDSRDAVVLAWNKVLSQNKVNKELTRDDFKRTMGLPFEEVSKTLLPDVDKEVVKKVLDDTCEVENVYLSEQGGLLYDDVEDVLKTLSQHYELYIVSNCQDGYIEAFYQYHGLGKYFFDYENPGRTGLSKGDNIKLIIERNQLLNPVYVGDTNGDLQAAEHAGIPFIYAKYGFGEVTEYEHAVDRFDELLGMFM</sequence>
<dbReference type="InterPro" id="IPR006439">
    <property type="entry name" value="HAD-SF_hydro_IA"/>
</dbReference>
<evidence type="ECO:0000313" key="4">
    <source>
        <dbReference type="Proteomes" id="UP000618460"/>
    </source>
</evidence>
<dbReference type="InterPro" id="IPR023214">
    <property type="entry name" value="HAD_sf"/>
</dbReference>
<evidence type="ECO:0000256" key="1">
    <source>
        <dbReference type="ARBA" id="ARBA00022801"/>
    </source>
</evidence>
<comment type="caution">
    <text evidence="3">The sequence shown here is derived from an EMBL/GenBank/DDBJ whole genome shotgun (WGS) entry which is preliminary data.</text>
</comment>
<dbReference type="NCBIfam" id="TIGR01549">
    <property type="entry name" value="HAD-SF-IA-v1"/>
    <property type="match status" value="1"/>
</dbReference>
<dbReference type="Proteomes" id="UP000618460">
    <property type="component" value="Unassembled WGS sequence"/>
</dbReference>
<keyword evidence="1" id="KW-0378">Hydrolase</keyword>
<dbReference type="InterPro" id="IPR036412">
    <property type="entry name" value="HAD-like_sf"/>
</dbReference>
<evidence type="ECO:0000256" key="2">
    <source>
        <dbReference type="ARBA" id="ARBA00022842"/>
    </source>
</evidence>
<protein>
    <submittedName>
        <fullName evidence="3">Haloacid dehalogenase</fullName>
    </submittedName>
</protein>
<gene>
    <name evidence="3" type="ORF">GCM10011351_25460</name>
</gene>
<dbReference type="Gene3D" id="1.10.150.240">
    <property type="entry name" value="Putative phosphatase, domain 2"/>
    <property type="match status" value="1"/>
</dbReference>
<reference evidence="3" key="2">
    <citation type="submission" date="2020-09" db="EMBL/GenBank/DDBJ databases">
        <authorList>
            <person name="Sun Q."/>
            <person name="Zhou Y."/>
        </authorList>
    </citation>
    <scope>NUCLEOTIDE SEQUENCE</scope>
    <source>
        <strain evidence="3">CGMCC 1.6333</strain>
    </source>
</reference>
<dbReference type="PANTHER" id="PTHR43434">
    <property type="entry name" value="PHOSPHOGLYCOLATE PHOSPHATASE"/>
    <property type="match status" value="1"/>
</dbReference>
<evidence type="ECO:0000313" key="3">
    <source>
        <dbReference type="EMBL" id="GGM38232.1"/>
    </source>
</evidence>
<keyword evidence="2" id="KW-0460">Magnesium</keyword>
<accession>A0A917TUP0</accession>
<dbReference type="OrthoDB" id="9792518at2"/>
<dbReference type="GO" id="GO:0008967">
    <property type="term" value="F:phosphoglycolate phosphatase activity"/>
    <property type="evidence" value="ECO:0007669"/>
    <property type="project" value="TreeGrafter"/>
</dbReference>
<organism evidence="3 4">
    <name type="scientific">Paraliobacillus quinghaiensis</name>
    <dbReference type="NCBI Taxonomy" id="470815"/>
    <lineage>
        <taxon>Bacteria</taxon>
        <taxon>Bacillati</taxon>
        <taxon>Bacillota</taxon>
        <taxon>Bacilli</taxon>
        <taxon>Bacillales</taxon>
        <taxon>Bacillaceae</taxon>
        <taxon>Paraliobacillus</taxon>
    </lineage>
</organism>
<dbReference type="InterPro" id="IPR023198">
    <property type="entry name" value="PGP-like_dom2"/>
</dbReference>